<sequence>MLKILKKIREIRKRCGVDSKNCVKKIDLKNIFGKSEERRENKFEEIRKKMWKGLRTCESSGSKSDVVFRSQYCSEYCETLSYRLELLLVLKLELEIRKLRGVLGMSGYVLKSSGSKSDVVFRSQYCSEYCETLSYRLELLGVLGMSGYVLSIT</sequence>
<proteinExistence type="predicted"/>
<gene>
    <name evidence="1" type="ORF">OCTVUL_1B026446</name>
</gene>
<accession>A0AA36FPL2</accession>
<reference evidence="1" key="1">
    <citation type="submission" date="2023-08" db="EMBL/GenBank/DDBJ databases">
        <authorList>
            <person name="Alioto T."/>
            <person name="Alioto T."/>
            <person name="Gomez Garrido J."/>
        </authorList>
    </citation>
    <scope>NUCLEOTIDE SEQUENCE</scope>
</reference>
<evidence type="ECO:0000313" key="1">
    <source>
        <dbReference type="EMBL" id="CAI9744529.1"/>
    </source>
</evidence>
<dbReference type="Proteomes" id="UP001162480">
    <property type="component" value="Chromosome 30"/>
</dbReference>
<dbReference type="AlphaFoldDB" id="A0AA36FPL2"/>
<protein>
    <submittedName>
        <fullName evidence="1">Uncharacterized protein</fullName>
    </submittedName>
</protein>
<organism evidence="1 2">
    <name type="scientific">Octopus vulgaris</name>
    <name type="common">Common octopus</name>
    <dbReference type="NCBI Taxonomy" id="6645"/>
    <lineage>
        <taxon>Eukaryota</taxon>
        <taxon>Metazoa</taxon>
        <taxon>Spiralia</taxon>
        <taxon>Lophotrochozoa</taxon>
        <taxon>Mollusca</taxon>
        <taxon>Cephalopoda</taxon>
        <taxon>Coleoidea</taxon>
        <taxon>Octopodiformes</taxon>
        <taxon>Octopoda</taxon>
        <taxon>Incirrata</taxon>
        <taxon>Octopodidae</taxon>
        <taxon>Octopus</taxon>
    </lineage>
</organism>
<name>A0AA36FPL2_OCTVU</name>
<keyword evidence="2" id="KW-1185">Reference proteome</keyword>
<evidence type="ECO:0000313" key="2">
    <source>
        <dbReference type="Proteomes" id="UP001162480"/>
    </source>
</evidence>
<dbReference type="EMBL" id="OX597843">
    <property type="protein sequence ID" value="CAI9744529.1"/>
    <property type="molecule type" value="Genomic_DNA"/>
</dbReference>